<gene>
    <name evidence="1" type="ORF">SCALOS_LOCUS1289</name>
</gene>
<reference evidence="1" key="1">
    <citation type="submission" date="2021-06" db="EMBL/GenBank/DDBJ databases">
        <authorList>
            <person name="Kallberg Y."/>
            <person name="Tangrot J."/>
            <person name="Rosling A."/>
        </authorList>
    </citation>
    <scope>NUCLEOTIDE SEQUENCE</scope>
    <source>
        <strain evidence="1">AU212A</strain>
    </source>
</reference>
<protein>
    <submittedName>
        <fullName evidence="1">5590_t:CDS:1</fullName>
    </submittedName>
</protein>
<keyword evidence="2" id="KW-1185">Reference proteome</keyword>
<proteinExistence type="predicted"/>
<evidence type="ECO:0000313" key="1">
    <source>
        <dbReference type="EMBL" id="CAG8453387.1"/>
    </source>
</evidence>
<name>A0ACA9K5J6_9GLOM</name>
<sequence>MNQLLRIRIQQIQDTVSIKPASTIAYYTPTERYKYQPDTK</sequence>
<comment type="caution">
    <text evidence="1">The sequence shown here is derived from an EMBL/GenBank/DDBJ whole genome shotgun (WGS) entry which is preliminary data.</text>
</comment>
<organism evidence="1 2">
    <name type="scientific">Scutellospora calospora</name>
    <dbReference type="NCBI Taxonomy" id="85575"/>
    <lineage>
        <taxon>Eukaryota</taxon>
        <taxon>Fungi</taxon>
        <taxon>Fungi incertae sedis</taxon>
        <taxon>Mucoromycota</taxon>
        <taxon>Glomeromycotina</taxon>
        <taxon>Glomeromycetes</taxon>
        <taxon>Diversisporales</taxon>
        <taxon>Gigasporaceae</taxon>
        <taxon>Scutellospora</taxon>
    </lineage>
</organism>
<evidence type="ECO:0000313" key="2">
    <source>
        <dbReference type="Proteomes" id="UP000789860"/>
    </source>
</evidence>
<dbReference type="EMBL" id="CAJVPM010000857">
    <property type="protein sequence ID" value="CAG8453387.1"/>
    <property type="molecule type" value="Genomic_DNA"/>
</dbReference>
<accession>A0ACA9K5J6</accession>
<dbReference type="Proteomes" id="UP000789860">
    <property type="component" value="Unassembled WGS sequence"/>
</dbReference>